<feature type="transmembrane region" description="Helical" evidence="8">
    <location>
        <begin position="41"/>
        <end position="69"/>
    </location>
</feature>
<keyword evidence="6 8" id="KW-1133">Transmembrane helix</keyword>
<dbReference type="EC" id="2.4.-.-" evidence="11"/>
<dbReference type="PANTHER" id="PTHR33908:SF11">
    <property type="entry name" value="MEMBRANE PROTEIN"/>
    <property type="match status" value="1"/>
</dbReference>
<evidence type="ECO:0000259" key="9">
    <source>
        <dbReference type="Pfam" id="PF13231"/>
    </source>
</evidence>
<evidence type="ECO:0000313" key="13">
    <source>
        <dbReference type="Proteomes" id="UP001214094"/>
    </source>
</evidence>
<organism evidence="10 12">
    <name type="scientific">Ensifer adhaerens</name>
    <name type="common">Sinorhizobium morelense</name>
    <dbReference type="NCBI Taxonomy" id="106592"/>
    <lineage>
        <taxon>Bacteria</taxon>
        <taxon>Pseudomonadati</taxon>
        <taxon>Pseudomonadota</taxon>
        <taxon>Alphaproteobacteria</taxon>
        <taxon>Hyphomicrobiales</taxon>
        <taxon>Rhizobiaceae</taxon>
        <taxon>Sinorhizobium/Ensifer group</taxon>
        <taxon>Ensifer</taxon>
    </lineage>
</organism>
<evidence type="ECO:0000256" key="5">
    <source>
        <dbReference type="ARBA" id="ARBA00022692"/>
    </source>
</evidence>
<dbReference type="GO" id="GO:0016763">
    <property type="term" value="F:pentosyltransferase activity"/>
    <property type="evidence" value="ECO:0007669"/>
    <property type="project" value="TreeGrafter"/>
</dbReference>
<evidence type="ECO:0000256" key="4">
    <source>
        <dbReference type="ARBA" id="ARBA00022679"/>
    </source>
</evidence>
<evidence type="ECO:0000256" key="1">
    <source>
        <dbReference type="ARBA" id="ARBA00004651"/>
    </source>
</evidence>
<evidence type="ECO:0000256" key="6">
    <source>
        <dbReference type="ARBA" id="ARBA00022989"/>
    </source>
</evidence>
<dbReference type="GO" id="GO:0005886">
    <property type="term" value="C:plasma membrane"/>
    <property type="evidence" value="ECO:0007669"/>
    <property type="project" value="UniProtKB-SubCell"/>
</dbReference>
<dbReference type="InterPro" id="IPR038731">
    <property type="entry name" value="RgtA/B/C-like"/>
</dbReference>
<name>A0A9Q8Y4S9_ENSAD</name>
<dbReference type="RefSeq" id="WP_134886360.1">
    <property type="nucleotide sequence ID" value="NZ_CP015880.1"/>
</dbReference>
<dbReference type="Pfam" id="PF13231">
    <property type="entry name" value="PMT_2"/>
    <property type="match status" value="1"/>
</dbReference>
<protein>
    <submittedName>
        <fullName evidence="10">Glycosyltransferase family 39 protein</fullName>
        <ecNumber evidence="11">2.4.-.-</ecNumber>
    </submittedName>
</protein>
<keyword evidence="4 11" id="KW-0808">Transferase</keyword>
<keyword evidence="7 8" id="KW-0472">Membrane</keyword>
<feature type="transmembrane region" description="Helical" evidence="8">
    <location>
        <begin position="280"/>
        <end position="299"/>
    </location>
</feature>
<dbReference type="GeneID" id="29519914"/>
<reference evidence="10" key="1">
    <citation type="submission" date="2022-06" db="EMBL/GenBank/DDBJ databases">
        <title>Physiological and biochemical characterization and genomic elucidation of a strain of the genus Ensifer adhaerens M8 that combines arsenic oxidation and chromium reduction.</title>
        <authorList>
            <person name="Li X."/>
            <person name="Yu c."/>
        </authorList>
    </citation>
    <scope>NUCLEOTIDE SEQUENCE</scope>
    <source>
        <strain evidence="10">M8</strain>
    </source>
</reference>
<keyword evidence="13" id="KW-1185">Reference proteome</keyword>
<feature type="domain" description="Glycosyltransferase RgtA/B/C/D-like" evidence="9">
    <location>
        <begin position="38"/>
        <end position="187"/>
    </location>
</feature>
<dbReference type="EMBL" id="CP121308">
    <property type="protein sequence ID" value="WFP89466.1"/>
    <property type="molecule type" value="Genomic_DNA"/>
</dbReference>
<dbReference type="InterPro" id="IPR050297">
    <property type="entry name" value="LipidA_mod_glycosyltrf_83"/>
</dbReference>
<feature type="transmembrane region" description="Helical" evidence="8">
    <location>
        <begin position="108"/>
        <end position="127"/>
    </location>
</feature>
<dbReference type="GO" id="GO:0009103">
    <property type="term" value="P:lipopolysaccharide biosynthetic process"/>
    <property type="evidence" value="ECO:0007669"/>
    <property type="project" value="UniProtKB-ARBA"/>
</dbReference>
<feature type="transmembrane region" description="Helical" evidence="8">
    <location>
        <begin position="337"/>
        <end position="355"/>
    </location>
</feature>
<keyword evidence="3 11" id="KW-0328">Glycosyltransferase</keyword>
<feature type="transmembrane region" description="Helical" evidence="8">
    <location>
        <begin position="81"/>
        <end position="102"/>
    </location>
</feature>
<dbReference type="Proteomes" id="UP001214094">
    <property type="component" value="Chromosome"/>
</dbReference>
<evidence type="ECO:0000256" key="3">
    <source>
        <dbReference type="ARBA" id="ARBA00022676"/>
    </source>
</evidence>
<feature type="transmembrane region" description="Helical" evidence="8">
    <location>
        <begin position="311"/>
        <end position="330"/>
    </location>
</feature>
<feature type="transmembrane region" description="Helical" evidence="8">
    <location>
        <begin position="179"/>
        <end position="199"/>
    </location>
</feature>
<dbReference type="AlphaFoldDB" id="A0A9Q8Y4S9"/>
<dbReference type="PANTHER" id="PTHR33908">
    <property type="entry name" value="MANNOSYLTRANSFERASE YKCB-RELATED"/>
    <property type="match status" value="1"/>
</dbReference>
<sequence length="492" mass="54356">MFLVALAAVLFVLNTWNGIGILPDSTRYMQIVSTPYDAPLYAWMLGAGGSLGFALEHVALGIAFLLYLLNTWLVFSLFRTALPDQPFFVTVGTLLIIVNPTFLWTSTIAMSEALFLALTFLAIRFFIRYMRGEGRGPLLASSACVGLAMLARFVAPPVGAAFATIALFYNSARSLRQRLLDVVLLFAGSAGIFLAWVIVSKLLVGRSVGRALWFYGNADADRWLGGLSLLASFLLPSQVPQVIRIPVLLLALVAATVVLVQTLKRNWPERQPDDHDLMTLIFGLFGYFYLLFVVLAVHVEANLQLNSRYSLPFYVAIIFVLVIAAADYCGRVDAAPVVRRSLALILLCLLAIHGLRSTAQTAEAFRDGVGFQSTAWKSSPIVRAVRALPADAVIFTNACDPLNFLTRRSTDWIPSHSERRTGLESDAGSLDVQLERFREDMAQKNAYVVFVDAIDWRFYLVTEKELVKLAKLKLVRSERDGRIYQTASTGAP</sequence>
<reference evidence="11 13" key="2">
    <citation type="submission" date="2023-03" db="EMBL/GenBank/DDBJ databases">
        <title>Comparative genome and transcriptome analysis combination mining strategies for increasing vitamin B12 production of Ensifer adhaerens strain.</title>
        <authorList>
            <person name="Yongheng L."/>
        </authorList>
    </citation>
    <scope>NUCLEOTIDE SEQUENCE [LARGE SCALE GENOMIC DNA]</scope>
    <source>
        <strain evidence="11 13">Casida A-T305</strain>
    </source>
</reference>
<proteinExistence type="predicted"/>
<comment type="subcellular location">
    <subcellularLocation>
        <location evidence="1">Cell membrane</location>
        <topology evidence="1">Multi-pass membrane protein</topology>
    </subcellularLocation>
</comment>
<dbReference type="Proteomes" id="UP001055460">
    <property type="component" value="Chromosome"/>
</dbReference>
<evidence type="ECO:0000313" key="11">
    <source>
        <dbReference type="EMBL" id="WFP89466.1"/>
    </source>
</evidence>
<evidence type="ECO:0000256" key="7">
    <source>
        <dbReference type="ARBA" id="ARBA00023136"/>
    </source>
</evidence>
<feature type="transmembrane region" description="Helical" evidence="8">
    <location>
        <begin position="242"/>
        <end position="260"/>
    </location>
</feature>
<evidence type="ECO:0000256" key="8">
    <source>
        <dbReference type="SAM" id="Phobius"/>
    </source>
</evidence>
<dbReference type="OrthoDB" id="7855952at2"/>
<evidence type="ECO:0000313" key="10">
    <source>
        <dbReference type="EMBL" id="USJ22233.1"/>
    </source>
</evidence>
<keyword evidence="5 8" id="KW-0812">Transmembrane</keyword>
<evidence type="ECO:0000256" key="2">
    <source>
        <dbReference type="ARBA" id="ARBA00022475"/>
    </source>
</evidence>
<evidence type="ECO:0000313" key="12">
    <source>
        <dbReference type="Proteomes" id="UP001055460"/>
    </source>
</evidence>
<dbReference type="EMBL" id="CP098807">
    <property type="protein sequence ID" value="USJ22233.1"/>
    <property type="molecule type" value="Genomic_DNA"/>
</dbReference>
<accession>A0A9Q8Y4S9</accession>
<keyword evidence="2" id="KW-1003">Cell membrane</keyword>
<gene>
    <name evidence="10" type="ORF">NE863_13025</name>
    <name evidence="11" type="ORF">P4B07_12900</name>
</gene>
<feature type="transmembrane region" description="Helical" evidence="8">
    <location>
        <begin position="139"/>
        <end position="167"/>
    </location>
</feature>